<gene>
    <name evidence="1" type="ORF">PVAP13_7NG021689</name>
</gene>
<sequence>MRPEAEVQPGEGCLATGCRSASGRRRCAPALAPVAAPFGLAAAGWVRRRPEVWVPAASHCLASASPAAATSRRARGSAHWVLRAGSEAQRWLYILEREDAVAAEVVRLVALPSSSNDGRILIWARGSSIPLGKTRI</sequence>
<reference evidence="1" key="1">
    <citation type="submission" date="2020-05" db="EMBL/GenBank/DDBJ databases">
        <title>WGS assembly of Panicum virgatum.</title>
        <authorList>
            <person name="Lovell J.T."/>
            <person name="Jenkins J."/>
            <person name="Shu S."/>
            <person name="Juenger T.E."/>
            <person name="Schmutz J."/>
        </authorList>
    </citation>
    <scope>NUCLEOTIDE SEQUENCE</scope>
    <source>
        <strain evidence="1">AP13</strain>
    </source>
</reference>
<evidence type="ECO:0000313" key="1">
    <source>
        <dbReference type="EMBL" id="KAG2564840.1"/>
    </source>
</evidence>
<proteinExistence type="predicted"/>
<name>A0A8T0PT34_PANVG</name>
<accession>A0A8T0PT34</accession>
<organism evidence="1 2">
    <name type="scientific">Panicum virgatum</name>
    <name type="common">Blackwell switchgrass</name>
    <dbReference type="NCBI Taxonomy" id="38727"/>
    <lineage>
        <taxon>Eukaryota</taxon>
        <taxon>Viridiplantae</taxon>
        <taxon>Streptophyta</taxon>
        <taxon>Embryophyta</taxon>
        <taxon>Tracheophyta</taxon>
        <taxon>Spermatophyta</taxon>
        <taxon>Magnoliopsida</taxon>
        <taxon>Liliopsida</taxon>
        <taxon>Poales</taxon>
        <taxon>Poaceae</taxon>
        <taxon>PACMAD clade</taxon>
        <taxon>Panicoideae</taxon>
        <taxon>Panicodae</taxon>
        <taxon>Paniceae</taxon>
        <taxon>Panicinae</taxon>
        <taxon>Panicum</taxon>
        <taxon>Panicum sect. Hiantes</taxon>
    </lineage>
</organism>
<protein>
    <submittedName>
        <fullName evidence="1">Uncharacterized protein</fullName>
    </submittedName>
</protein>
<keyword evidence="2" id="KW-1185">Reference proteome</keyword>
<dbReference type="AlphaFoldDB" id="A0A8T0PT34"/>
<evidence type="ECO:0000313" key="2">
    <source>
        <dbReference type="Proteomes" id="UP000823388"/>
    </source>
</evidence>
<comment type="caution">
    <text evidence="1">The sequence shown here is derived from an EMBL/GenBank/DDBJ whole genome shotgun (WGS) entry which is preliminary data.</text>
</comment>
<dbReference type="EMBL" id="CM029050">
    <property type="protein sequence ID" value="KAG2564840.1"/>
    <property type="molecule type" value="Genomic_DNA"/>
</dbReference>
<dbReference type="Proteomes" id="UP000823388">
    <property type="component" value="Chromosome 7N"/>
</dbReference>